<protein>
    <recommendedName>
        <fullName evidence="2">PH domain-containing protein</fullName>
    </recommendedName>
</protein>
<feature type="compositionally biased region" description="Low complexity" evidence="1">
    <location>
        <begin position="899"/>
        <end position="909"/>
    </location>
</feature>
<dbReference type="InterPro" id="IPR058155">
    <property type="entry name" value="Skg3/CAF120-like_PH"/>
</dbReference>
<feature type="domain" description="PH" evidence="2">
    <location>
        <begin position="114"/>
        <end position="232"/>
    </location>
</feature>
<evidence type="ECO:0000259" key="2">
    <source>
        <dbReference type="PROSITE" id="PS50003"/>
    </source>
</evidence>
<feature type="region of interest" description="Disordered" evidence="1">
    <location>
        <begin position="1"/>
        <end position="88"/>
    </location>
</feature>
<dbReference type="AlphaFoldDB" id="A0A6A6UUZ0"/>
<dbReference type="InterPro" id="IPR011993">
    <property type="entry name" value="PH-like_dom_sf"/>
</dbReference>
<feature type="compositionally biased region" description="Polar residues" evidence="1">
    <location>
        <begin position="486"/>
        <end position="504"/>
    </location>
</feature>
<evidence type="ECO:0000313" key="3">
    <source>
        <dbReference type="EMBL" id="KAF2675267.1"/>
    </source>
</evidence>
<dbReference type="SMART" id="SM00233">
    <property type="entry name" value="PH"/>
    <property type="match status" value="1"/>
</dbReference>
<organism evidence="3 4">
    <name type="scientific">Microthyrium microscopicum</name>
    <dbReference type="NCBI Taxonomy" id="703497"/>
    <lineage>
        <taxon>Eukaryota</taxon>
        <taxon>Fungi</taxon>
        <taxon>Dikarya</taxon>
        <taxon>Ascomycota</taxon>
        <taxon>Pezizomycotina</taxon>
        <taxon>Dothideomycetes</taxon>
        <taxon>Dothideomycetes incertae sedis</taxon>
        <taxon>Microthyriales</taxon>
        <taxon>Microthyriaceae</taxon>
        <taxon>Microthyrium</taxon>
    </lineage>
</organism>
<dbReference type="EMBL" id="MU004230">
    <property type="protein sequence ID" value="KAF2675267.1"/>
    <property type="molecule type" value="Genomic_DNA"/>
</dbReference>
<feature type="compositionally biased region" description="Polar residues" evidence="1">
    <location>
        <begin position="514"/>
        <end position="531"/>
    </location>
</feature>
<feature type="compositionally biased region" description="Polar residues" evidence="1">
    <location>
        <begin position="702"/>
        <end position="733"/>
    </location>
</feature>
<dbReference type="Pfam" id="PF25381">
    <property type="entry name" value="PH_26"/>
    <property type="match status" value="1"/>
</dbReference>
<dbReference type="Pfam" id="PF00169">
    <property type="entry name" value="PH"/>
    <property type="match status" value="1"/>
</dbReference>
<dbReference type="SUPFAM" id="SSF50729">
    <property type="entry name" value="PH domain-like"/>
    <property type="match status" value="1"/>
</dbReference>
<proteinExistence type="predicted"/>
<accession>A0A6A6UUZ0</accession>
<dbReference type="Proteomes" id="UP000799302">
    <property type="component" value="Unassembled WGS sequence"/>
</dbReference>
<sequence length="1020" mass="111106">MSQWGVPSLSHSRSPSGSETKPPPIEADDYTKSSSLPHVTAAPVADSSPIVASPEKRPESSHYSPQPRRRTSSRTGSRPSSMVQTFQPPLMDVAQDTLPELLPIFTYLNSHSNKLYQEGYFLKLHDLDPRGRPSSDRNWTECFAQLVGTVMSVWDAAELDAVGDGGEVKPAFINIADASIKMLESLPMNENGGRPLQNVLSVSTAGNNRYLFHFSTFASMTQWASAIRLAIYENTTLQEAYTGSLIAGKGKNLNNIRMIMERSRFKYEDWARVRFGAGTPWRKCWFVISPPDQKEYEKLQKSMKKRGPYEKAPVLRGDLKFYETKKIGKKTRPIATITDAYSAYAIYPASKPLIEQSTLVKIEGNITVHDKSGGSSTEGSVFVMPETHPAISGFEMMLKFLFPVWDTFAIYGRPNRLIADVRDARGLMFAMPKDRHYGYLETLDVAGLVNTEGSGNWGEREWRKELKDLTAKRMMVVAEGGDRDSIMSNGRANGSRTSLPPTRSNRLRFDESASGRSTPNGPENINRNNMSPIKPLPGALSHRRSHSEALGYNRNAPNQQGRFTPGYEEVESPPAPPLHQQANFVPGMGAPDGLDKFETASDSSKESGERTPERNIPPEVQALTQRSPPPQPVAAPPAMAHGPGERPSQRQNLRPGQANLDQATLSQLEDISSGRQQPRHQSPNRFGPPLQQQGQQGQHGQYPNQRSSWGSQDDGQSRVMMQNQYSSSPQQKSRYPPPRLATIPASPFIDQAASPGSATTPSSYFQQTQASIPEGAALRPVMPPPTGSSSNISRMPIGAAAGPPLEGSRPSTANSIHSEIRSGSPLRQGSPSKRMEPAYGSNLGGPYAPQLLPHGQMGPPPPPIHQGQGGYPNTINANPVSPPVLPPGGQYGGPPPQNFGPGPQQLPLGQPRPPQHGGMGPYGPIVNQNPQGLPLASPPISEGLSPIDQTGSSMYGGQMLPMQTVEAMKKRDLRMYGPSHVHAMERMAPVSAFRGQSAGQISPPANNNDATYVPPRNQWA</sequence>
<evidence type="ECO:0000256" key="1">
    <source>
        <dbReference type="SAM" id="MobiDB-lite"/>
    </source>
</evidence>
<evidence type="ECO:0000313" key="4">
    <source>
        <dbReference type="Proteomes" id="UP000799302"/>
    </source>
</evidence>
<gene>
    <name evidence="3" type="ORF">BT63DRAFT_450253</name>
</gene>
<feature type="region of interest" description="Disordered" evidence="1">
    <location>
        <begin position="851"/>
        <end position="912"/>
    </location>
</feature>
<feature type="region of interest" description="Disordered" evidence="1">
    <location>
        <begin position="480"/>
        <end position="838"/>
    </location>
</feature>
<feature type="compositionally biased region" description="Polar residues" evidence="1">
    <location>
        <begin position="649"/>
        <end position="684"/>
    </location>
</feature>
<name>A0A6A6UUZ0_9PEZI</name>
<feature type="compositionally biased region" description="Low complexity" evidence="1">
    <location>
        <begin position="691"/>
        <end position="701"/>
    </location>
</feature>
<dbReference type="Gene3D" id="2.30.29.30">
    <property type="entry name" value="Pleckstrin-homology domain (PH domain)/Phosphotyrosine-binding domain (PTB)"/>
    <property type="match status" value="1"/>
</dbReference>
<feature type="compositionally biased region" description="Low complexity" evidence="1">
    <location>
        <begin position="752"/>
        <end position="763"/>
    </location>
</feature>
<dbReference type="FunFam" id="2.30.29.30:FF:000203">
    <property type="entry name" value="PH domain-containing protein"/>
    <property type="match status" value="1"/>
</dbReference>
<feature type="compositionally biased region" description="Basic and acidic residues" evidence="1">
    <location>
        <begin position="593"/>
        <end position="613"/>
    </location>
</feature>
<keyword evidence="4" id="KW-1185">Reference proteome</keyword>
<dbReference type="InterPro" id="IPR001849">
    <property type="entry name" value="PH_domain"/>
</dbReference>
<dbReference type="OrthoDB" id="5563754at2759"/>
<feature type="compositionally biased region" description="Low complexity" evidence="1">
    <location>
        <begin position="8"/>
        <end position="18"/>
    </location>
</feature>
<reference evidence="3" key="1">
    <citation type="journal article" date="2020" name="Stud. Mycol.">
        <title>101 Dothideomycetes genomes: a test case for predicting lifestyles and emergence of pathogens.</title>
        <authorList>
            <person name="Haridas S."/>
            <person name="Albert R."/>
            <person name="Binder M."/>
            <person name="Bloem J."/>
            <person name="Labutti K."/>
            <person name="Salamov A."/>
            <person name="Andreopoulos B."/>
            <person name="Baker S."/>
            <person name="Barry K."/>
            <person name="Bills G."/>
            <person name="Bluhm B."/>
            <person name="Cannon C."/>
            <person name="Castanera R."/>
            <person name="Culley D."/>
            <person name="Daum C."/>
            <person name="Ezra D."/>
            <person name="Gonzalez J."/>
            <person name="Henrissat B."/>
            <person name="Kuo A."/>
            <person name="Liang C."/>
            <person name="Lipzen A."/>
            <person name="Lutzoni F."/>
            <person name="Magnuson J."/>
            <person name="Mondo S."/>
            <person name="Nolan M."/>
            <person name="Ohm R."/>
            <person name="Pangilinan J."/>
            <person name="Park H.-J."/>
            <person name="Ramirez L."/>
            <person name="Alfaro M."/>
            <person name="Sun H."/>
            <person name="Tritt A."/>
            <person name="Yoshinaga Y."/>
            <person name="Zwiers L.-H."/>
            <person name="Turgeon B."/>
            <person name="Goodwin S."/>
            <person name="Spatafora J."/>
            <person name="Crous P."/>
            <person name="Grigoriev I."/>
        </authorList>
    </citation>
    <scope>NUCLEOTIDE SEQUENCE</scope>
    <source>
        <strain evidence="3">CBS 115976</strain>
    </source>
</reference>
<feature type="region of interest" description="Disordered" evidence="1">
    <location>
        <begin position="994"/>
        <end position="1020"/>
    </location>
</feature>
<dbReference type="PROSITE" id="PS50003">
    <property type="entry name" value="PH_DOMAIN"/>
    <property type="match status" value="1"/>
</dbReference>
<feature type="compositionally biased region" description="Polar residues" evidence="1">
    <location>
        <begin position="997"/>
        <end position="1010"/>
    </location>
</feature>